<dbReference type="SUPFAM" id="SSF159800">
    <property type="entry name" value="PrpR receptor domain-like"/>
    <property type="match status" value="1"/>
</dbReference>
<evidence type="ECO:0000259" key="5">
    <source>
        <dbReference type="PROSITE" id="PS50045"/>
    </source>
</evidence>
<evidence type="ECO:0000256" key="3">
    <source>
        <dbReference type="ARBA" id="ARBA00023015"/>
    </source>
</evidence>
<keyword evidence="2" id="KW-0067">ATP-binding</keyword>
<sequence>MFKIYFLNLFNEVMIEQTRNLEKLIDFKMYLGVNTKNPEEMENQIRWTEREKMDAVICSWEDYEWIMSYKPLIPVYPVRITAYDTSVILHTLKKHLKQKGLEHYRKVILGTYLPINVRLDILEEMFDLELVNPPWDDELSQSYFDSYAKEGYQVVVCSPQFAEKVRNSGMYPFHDVRVNEYIDFSQDIKQVIQQVATGNQLQKTLEELKNMLNYSFEAICILDNEGRVTVYNEKTEQMFGANNSGEYAGQYFYELVPAVSKDEINEVLKTGKSFYSRIISTNNYVGMLNITPNHQEKGTNGAVVHFTTIQQIEKMETQVKSEVYKKGHYAKYKFVDILGDSEIMQKGKKLAERFSKYNSNILLYGESGCGKELFAQSIHNSSLRANQPFVAVNCGSLPSNLLESELFGYVEGAFTGALKKGKKGLFEIAHKGTIFLDEISEMDSQGQTRLLRVLEERCVMRIGDDKLIPIDVRVIAASNKNLLKLVREGKFREDLYYRLNVLTLNVPPLRERGEDIILIADAYIKKYGEQYSKYIVLSEGAKDQLRNYSWEGNVRQLRNFCERLVIVADAMEITGSDIKEQLAVMGMASYDNQDKYQNIQDIEEISENVNNIKEAERISICNALKETKGNREKASKLLGISKSTLWRKMKEYNISEKF</sequence>
<dbReference type="CDD" id="cd00130">
    <property type="entry name" value="PAS"/>
    <property type="match status" value="1"/>
</dbReference>
<dbReference type="InterPro" id="IPR002197">
    <property type="entry name" value="HTH_Fis"/>
</dbReference>
<dbReference type="InterPro" id="IPR035965">
    <property type="entry name" value="PAS-like_dom_sf"/>
</dbReference>
<dbReference type="SUPFAM" id="SSF55785">
    <property type="entry name" value="PYP-like sensor domain (PAS domain)"/>
    <property type="match status" value="1"/>
</dbReference>
<evidence type="ECO:0000256" key="2">
    <source>
        <dbReference type="ARBA" id="ARBA00022840"/>
    </source>
</evidence>
<evidence type="ECO:0000259" key="6">
    <source>
        <dbReference type="PROSITE" id="PS50112"/>
    </source>
</evidence>
<dbReference type="GO" id="GO:0005524">
    <property type="term" value="F:ATP binding"/>
    <property type="evidence" value="ECO:0007669"/>
    <property type="project" value="UniProtKB-KW"/>
</dbReference>
<evidence type="ECO:0000313" key="8">
    <source>
        <dbReference type="Proteomes" id="UP000234891"/>
    </source>
</evidence>
<dbReference type="Gene3D" id="1.10.10.60">
    <property type="entry name" value="Homeodomain-like"/>
    <property type="match status" value="1"/>
</dbReference>
<dbReference type="AlphaFoldDB" id="A0A2N5PC96"/>
<dbReference type="FunFam" id="3.40.50.300:FF:000006">
    <property type="entry name" value="DNA-binding transcriptional regulator NtrC"/>
    <property type="match status" value="1"/>
</dbReference>
<dbReference type="PROSITE" id="PS50045">
    <property type="entry name" value="SIGMA54_INTERACT_4"/>
    <property type="match status" value="1"/>
</dbReference>
<dbReference type="Gene3D" id="1.10.8.60">
    <property type="match status" value="1"/>
</dbReference>
<dbReference type="Pfam" id="PF00989">
    <property type="entry name" value="PAS"/>
    <property type="match status" value="1"/>
</dbReference>
<reference evidence="7 8" key="1">
    <citation type="journal article" date="2017" name="Genome Med.">
        <title>A novel Ruminococcus gnavus clade enriched in inflammatory bowel disease patients.</title>
        <authorList>
            <person name="Hall A.B."/>
            <person name="Yassour M."/>
            <person name="Sauk J."/>
            <person name="Garner A."/>
            <person name="Jiang X."/>
            <person name="Arthur T."/>
            <person name="Lagoudas G.K."/>
            <person name="Vatanen T."/>
            <person name="Fornelos N."/>
            <person name="Wilson R."/>
            <person name="Bertha M."/>
            <person name="Cohen M."/>
            <person name="Garber J."/>
            <person name="Khalili H."/>
            <person name="Gevers D."/>
            <person name="Ananthakrishnan A.N."/>
            <person name="Kugathasan S."/>
            <person name="Lander E.S."/>
            <person name="Blainey P."/>
            <person name="Vlamakis H."/>
            <person name="Xavier R.J."/>
            <person name="Huttenhower C."/>
        </authorList>
    </citation>
    <scope>NUCLEOTIDE SEQUENCE [LARGE SCALE GENOMIC DNA]</scope>
    <source>
        <strain evidence="7 8">RJX1124</strain>
    </source>
</reference>
<dbReference type="InterPro" id="IPR025943">
    <property type="entry name" value="Sigma_54_int_dom_ATP-bd_2"/>
</dbReference>
<dbReference type="InterPro" id="IPR009057">
    <property type="entry name" value="Homeodomain-like_sf"/>
</dbReference>
<comment type="caution">
    <text evidence="7">The sequence shown here is derived from an EMBL/GenBank/DDBJ whole genome shotgun (WGS) entry which is preliminary data.</text>
</comment>
<dbReference type="PRINTS" id="PR01590">
    <property type="entry name" value="HTHFIS"/>
</dbReference>
<gene>
    <name evidence="7" type="ORF">CDL26_08180</name>
</gene>
<feature type="domain" description="PAS" evidence="6">
    <location>
        <begin position="204"/>
        <end position="240"/>
    </location>
</feature>
<keyword evidence="4" id="KW-0804">Transcription</keyword>
<protein>
    <submittedName>
        <fullName evidence="7">Uncharacterized protein</fullName>
    </submittedName>
</protein>
<dbReference type="PANTHER" id="PTHR32071:SF57">
    <property type="entry name" value="C4-DICARBOXYLATE TRANSPORT TRANSCRIPTIONAL REGULATORY PROTEIN DCTD"/>
    <property type="match status" value="1"/>
</dbReference>
<dbReference type="Proteomes" id="UP000234891">
    <property type="component" value="Unassembled WGS sequence"/>
</dbReference>
<dbReference type="InterPro" id="IPR058031">
    <property type="entry name" value="AAA_lid_NorR"/>
</dbReference>
<dbReference type="SMART" id="SM00091">
    <property type="entry name" value="PAS"/>
    <property type="match status" value="1"/>
</dbReference>
<proteinExistence type="predicted"/>
<feature type="domain" description="Sigma-54 factor interaction" evidence="5">
    <location>
        <begin position="337"/>
        <end position="566"/>
    </location>
</feature>
<dbReference type="GO" id="GO:0043565">
    <property type="term" value="F:sequence-specific DNA binding"/>
    <property type="evidence" value="ECO:0007669"/>
    <property type="project" value="InterPro"/>
</dbReference>
<dbReference type="InterPro" id="IPR013767">
    <property type="entry name" value="PAS_fold"/>
</dbReference>
<dbReference type="SUPFAM" id="SSF46689">
    <property type="entry name" value="Homeodomain-like"/>
    <property type="match status" value="1"/>
</dbReference>
<dbReference type="PROSITE" id="PS50112">
    <property type="entry name" value="PAS"/>
    <property type="match status" value="1"/>
</dbReference>
<dbReference type="InterPro" id="IPR003593">
    <property type="entry name" value="AAA+_ATPase"/>
</dbReference>
<dbReference type="SUPFAM" id="SSF52540">
    <property type="entry name" value="P-loop containing nucleoside triphosphate hydrolases"/>
    <property type="match status" value="1"/>
</dbReference>
<dbReference type="PANTHER" id="PTHR32071">
    <property type="entry name" value="TRANSCRIPTIONAL REGULATORY PROTEIN"/>
    <property type="match status" value="1"/>
</dbReference>
<dbReference type="InterPro" id="IPR002078">
    <property type="entry name" value="Sigma_54_int"/>
</dbReference>
<dbReference type="Pfam" id="PF00158">
    <property type="entry name" value="Sigma54_activat"/>
    <property type="match status" value="1"/>
</dbReference>
<organism evidence="7 8">
    <name type="scientific">Mediterraneibacter gnavus</name>
    <name type="common">Ruminococcus gnavus</name>
    <dbReference type="NCBI Taxonomy" id="33038"/>
    <lineage>
        <taxon>Bacteria</taxon>
        <taxon>Bacillati</taxon>
        <taxon>Bacillota</taxon>
        <taxon>Clostridia</taxon>
        <taxon>Lachnospirales</taxon>
        <taxon>Lachnospiraceae</taxon>
        <taxon>Mediterraneibacter</taxon>
    </lineage>
</organism>
<evidence type="ECO:0000256" key="1">
    <source>
        <dbReference type="ARBA" id="ARBA00022741"/>
    </source>
</evidence>
<dbReference type="InterPro" id="IPR027417">
    <property type="entry name" value="P-loop_NTPase"/>
</dbReference>
<evidence type="ECO:0000256" key="4">
    <source>
        <dbReference type="ARBA" id="ARBA00023163"/>
    </source>
</evidence>
<dbReference type="RefSeq" id="WP_101870648.1">
    <property type="nucleotide sequence ID" value="NZ_NIHS01000011.1"/>
</dbReference>
<keyword evidence="1" id="KW-0547">Nucleotide-binding</keyword>
<dbReference type="Gene3D" id="3.40.50.300">
    <property type="entry name" value="P-loop containing nucleotide triphosphate hydrolases"/>
    <property type="match status" value="1"/>
</dbReference>
<dbReference type="SMART" id="SM00382">
    <property type="entry name" value="AAA"/>
    <property type="match status" value="1"/>
</dbReference>
<dbReference type="CDD" id="cd00009">
    <property type="entry name" value="AAA"/>
    <property type="match status" value="1"/>
</dbReference>
<evidence type="ECO:0000313" key="7">
    <source>
        <dbReference type="EMBL" id="PLT72743.1"/>
    </source>
</evidence>
<name>A0A2N5PC96_MEDGN</name>
<dbReference type="Pfam" id="PF25601">
    <property type="entry name" value="AAA_lid_14"/>
    <property type="match status" value="1"/>
</dbReference>
<dbReference type="PROSITE" id="PS00676">
    <property type="entry name" value="SIGMA54_INTERACT_2"/>
    <property type="match status" value="1"/>
</dbReference>
<dbReference type="Gene3D" id="3.30.450.20">
    <property type="entry name" value="PAS domain"/>
    <property type="match status" value="1"/>
</dbReference>
<dbReference type="GO" id="GO:0006355">
    <property type="term" value="P:regulation of DNA-templated transcription"/>
    <property type="evidence" value="ECO:0007669"/>
    <property type="project" value="InterPro"/>
</dbReference>
<dbReference type="EMBL" id="NIHS01000011">
    <property type="protein sequence ID" value="PLT72743.1"/>
    <property type="molecule type" value="Genomic_DNA"/>
</dbReference>
<dbReference type="Pfam" id="PF02954">
    <property type="entry name" value="HTH_8"/>
    <property type="match status" value="1"/>
</dbReference>
<accession>A0A2N5PC96</accession>
<dbReference type="InterPro" id="IPR000014">
    <property type="entry name" value="PAS"/>
</dbReference>
<keyword evidence="3" id="KW-0805">Transcription regulation</keyword>